<proteinExistence type="predicted"/>
<dbReference type="EMBL" id="JYJG01000132">
    <property type="protein sequence ID" value="KJK47548.1"/>
    <property type="molecule type" value="Genomic_DNA"/>
</dbReference>
<protein>
    <submittedName>
        <fullName evidence="1">Uncharacterized protein</fullName>
    </submittedName>
</protein>
<comment type="caution">
    <text evidence="1">The sequence shown here is derived from an EMBL/GenBank/DDBJ whole genome shotgun (WGS) entry which is preliminary data.</text>
</comment>
<gene>
    <name evidence="1" type="ORF">UK23_20035</name>
</gene>
<name>A0A0F0H1Q2_LENAE</name>
<dbReference type="AlphaFoldDB" id="A0A0F0H1Q2"/>
<organism evidence="1 2">
    <name type="scientific">Lentzea aerocolonigenes</name>
    <name type="common">Lechevalieria aerocolonigenes</name>
    <name type="synonym">Saccharothrix aerocolonigenes</name>
    <dbReference type="NCBI Taxonomy" id="68170"/>
    <lineage>
        <taxon>Bacteria</taxon>
        <taxon>Bacillati</taxon>
        <taxon>Actinomycetota</taxon>
        <taxon>Actinomycetes</taxon>
        <taxon>Pseudonocardiales</taxon>
        <taxon>Pseudonocardiaceae</taxon>
        <taxon>Lentzea</taxon>
    </lineage>
</organism>
<evidence type="ECO:0000313" key="1">
    <source>
        <dbReference type="EMBL" id="KJK47548.1"/>
    </source>
</evidence>
<dbReference type="PATRIC" id="fig|68170.10.peg.5055"/>
<reference evidence="1 2" key="1">
    <citation type="submission" date="2015-02" db="EMBL/GenBank/DDBJ databases">
        <authorList>
            <person name="Ju K.-S."/>
            <person name="Doroghazi J.R."/>
            <person name="Metcalf W."/>
        </authorList>
    </citation>
    <scope>NUCLEOTIDE SEQUENCE [LARGE SCALE GENOMIC DNA]</scope>
    <source>
        <strain evidence="1 2">NRRL B-16140</strain>
    </source>
</reference>
<keyword evidence="2" id="KW-1185">Reference proteome</keyword>
<feature type="non-terminal residue" evidence="1">
    <location>
        <position position="1"/>
    </location>
</feature>
<accession>A0A0F0H1Q2</accession>
<sequence length="125" mass="13302">LGMTLDEVKATGMAPADFGSEEREGCWVSKDVVVSQKLGLVLIKLPADAKTSKGIGVGSTIADVKRAYSGAKEYRDGFEARLGDHAGYGFISYSKAKSMYFADTDEVIAIKIIADGADCAMVDLR</sequence>
<evidence type="ECO:0000313" key="2">
    <source>
        <dbReference type="Proteomes" id="UP000033393"/>
    </source>
</evidence>
<dbReference type="Proteomes" id="UP000033393">
    <property type="component" value="Unassembled WGS sequence"/>
</dbReference>